<protein>
    <submittedName>
        <fullName evidence="2">Dihydroneopterin aldolase</fullName>
    </submittedName>
</protein>
<dbReference type="InterPro" id="IPR006157">
    <property type="entry name" value="FolB_dom"/>
</dbReference>
<dbReference type="SMART" id="SM00905">
    <property type="entry name" value="FolB"/>
    <property type="match status" value="1"/>
</dbReference>
<gene>
    <name evidence="2" type="ORF">U1T56_08050</name>
</gene>
<dbReference type="EMBL" id="JBBLZC010000006">
    <property type="protein sequence ID" value="MEK0083100.1"/>
    <property type="molecule type" value="Genomic_DNA"/>
</dbReference>
<evidence type="ECO:0000259" key="1">
    <source>
        <dbReference type="SMART" id="SM00905"/>
    </source>
</evidence>
<evidence type="ECO:0000313" key="3">
    <source>
        <dbReference type="Proteomes" id="UP001375743"/>
    </source>
</evidence>
<feature type="domain" description="Dihydroneopterin aldolase/epimerase" evidence="1">
    <location>
        <begin position="11"/>
        <end position="121"/>
    </location>
</feature>
<dbReference type="SUPFAM" id="SSF55620">
    <property type="entry name" value="Tetrahydrobiopterin biosynthesis enzymes-like"/>
    <property type="match status" value="1"/>
</dbReference>
<reference evidence="2 3" key="1">
    <citation type="submission" date="2024-01" db="EMBL/GenBank/DDBJ databases">
        <title>Multi-omics insights into the function and evolution of sodium benzoate biodegradation pathways in Benzoatithermus flavus gen. nov., sp. nov. from hot spring.</title>
        <authorList>
            <person name="Hu C.-J."/>
            <person name="Li W.-J."/>
        </authorList>
    </citation>
    <scope>NUCLEOTIDE SEQUENCE [LARGE SCALE GENOMIC DNA]</scope>
    <source>
        <strain evidence="2 3">SYSU G07066</strain>
    </source>
</reference>
<dbReference type="Gene3D" id="3.30.1130.10">
    <property type="match status" value="1"/>
</dbReference>
<dbReference type="Proteomes" id="UP001375743">
    <property type="component" value="Unassembled WGS sequence"/>
</dbReference>
<organism evidence="2 3">
    <name type="scientific">Benzoatithermus flavus</name>
    <dbReference type="NCBI Taxonomy" id="3108223"/>
    <lineage>
        <taxon>Bacteria</taxon>
        <taxon>Pseudomonadati</taxon>
        <taxon>Pseudomonadota</taxon>
        <taxon>Alphaproteobacteria</taxon>
        <taxon>Geminicoccales</taxon>
        <taxon>Geminicoccaceae</taxon>
        <taxon>Benzoatithermus</taxon>
    </lineage>
</organism>
<dbReference type="InterPro" id="IPR043133">
    <property type="entry name" value="GTP-CH-I_C/QueF"/>
</dbReference>
<name>A0ABU8XRQ3_9PROT</name>
<dbReference type="Pfam" id="PF02152">
    <property type="entry name" value="FolB"/>
    <property type="match status" value="1"/>
</dbReference>
<accession>A0ABU8XRQ3</accession>
<keyword evidence="3" id="KW-1185">Reference proteome</keyword>
<dbReference type="NCBIfam" id="TIGR00526">
    <property type="entry name" value="folB_dom"/>
    <property type="match status" value="1"/>
</dbReference>
<comment type="caution">
    <text evidence="2">The sequence shown here is derived from an EMBL/GenBank/DDBJ whole genome shotgun (WGS) entry which is preliminary data.</text>
</comment>
<dbReference type="RefSeq" id="WP_418158947.1">
    <property type="nucleotide sequence ID" value="NZ_JBBLZC010000006.1"/>
</dbReference>
<proteinExistence type="predicted"/>
<evidence type="ECO:0000313" key="2">
    <source>
        <dbReference type="EMBL" id="MEK0083100.1"/>
    </source>
</evidence>
<sequence>MWNEDVDYQCLALRNVKIAVRIGAYPEEHTAPQQISVDVELYRRQGSFIGTSLDDCLDYGRVFRHLTEDWPKRPHIDLLEQLAEGLVQFCLEDPRVEACRVVIRKLEIYGGRAVPEITVFRRRNR</sequence>